<dbReference type="AlphaFoldDB" id="A0ABD5YNH6"/>
<dbReference type="RefSeq" id="WP_248908523.1">
    <property type="nucleotide sequence ID" value="NZ_CP109979.1"/>
</dbReference>
<name>A0ABD5YNH6_9EURY</name>
<gene>
    <name evidence="3" type="ORF">ACFQL7_14870</name>
</gene>
<dbReference type="Proteomes" id="UP001596417">
    <property type="component" value="Unassembled WGS sequence"/>
</dbReference>
<feature type="transmembrane region" description="Helical" evidence="1">
    <location>
        <begin position="26"/>
        <end position="46"/>
    </location>
</feature>
<evidence type="ECO:0000313" key="3">
    <source>
        <dbReference type="EMBL" id="MFC7190979.1"/>
    </source>
</evidence>
<keyword evidence="4" id="KW-1185">Reference proteome</keyword>
<reference evidence="3 4" key="1">
    <citation type="journal article" date="2019" name="Int. J. Syst. Evol. Microbiol.">
        <title>The Global Catalogue of Microorganisms (GCM) 10K type strain sequencing project: providing services to taxonomists for standard genome sequencing and annotation.</title>
        <authorList>
            <consortium name="The Broad Institute Genomics Platform"/>
            <consortium name="The Broad Institute Genome Sequencing Center for Infectious Disease"/>
            <person name="Wu L."/>
            <person name="Ma J."/>
        </authorList>
    </citation>
    <scope>NUCLEOTIDE SEQUENCE [LARGE SCALE GENOMIC DNA]</scope>
    <source>
        <strain evidence="3 4">RDMS1</strain>
    </source>
</reference>
<protein>
    <recommendedName>
        <fullName evidence="2">DUF7315 domain-containing protein</fullName>
    </recommendedName>
</protein>
<dbReference type="Pfam" id="PF23997">
    <property type="entry name" value="DUF7315"/>
    <property type="match status" value="1"/>
</dbReference>
<dbReference type="EMBL" id="JBHTAX010000001">
    <property type="protein sequence ID" value="MFC7190979.1"/>
    <property type="molecule type" value="Genomic_DNA"/>
</dbReference>
<keyword evidence="1" id="KW-1133">Transmembrane helix</keyword>
<evidence type="ECO:0000313" key="4">
    <source>
        <dbReference type="Proteomes" id="UP001596417"/>
    </source>
</evidence>
<feature type="transmembrane region" description="Helical" evidence="1">
    <location>
        <begin position="62"/>
        <end position="82"/>
    </location>
</feature>
<organism evidence="3 4">
    <name type="scientific">Halocatena marina</name>
    <dbReference type="NCBI Taxonomy" id="2934937"/>
    <lineage>
        <taxon>Archaea</taxon>
        <taxon>Methanobacteriati</taxon>
        <taxon>Methanobacteriota</taxon>
        <taxon>Stenosarchaea group</taxon>
        <taxon>Halobacteria</taxon>
        <taxon>Halobacteriales</taxon>
        <taxon>Natronomonadaceae</taxon>
        <taxon>Halocatena</taxon>
    </lineage>
</organism>
<evidence type="ECO:0000259" key="2">
    <source>
        <dbReference type="Pfam" id="PF23997"/>
    </source>
</evidence>
<keyword evidence="1" id="KW-0812">Transmembrane</keyword>
<sequence>MVDSDASDEQAVDDGDIIVPVGLYKIVTVFSTLIAAAAVVGGFVILDTATQGANASAEEVNVLLALLGVASILIGSVIYVFSTRFRAEGMGMGNPKDGAD</sequence>
<comment type="caution">
    <text evidence="3">The sequence shown here is derived from an EMBL/GenBank/DDBJ whole genome shotgun (WGS) entry which is preliminary data.</text>
</comment>
<feature type="domain" description="DUF7315" evidence="2">
    <location>
        <begin position="16"/>
        <end position="98"/>
    </location>
</feature>
<dbReference type="InterPro" id="IPR055739">
    <property type="entry name" value="DUF7315"/>
</dbReference>
<accession>A0ABD5YNH6</accession>
<proteinExistence type="predicted"/>
<keyword evidence="1" id="KW-0472">Membrane</keyword>
<dbReference type="GeneID" id="76200653"/>
<evidence type="ECO:0000256" key="1">
    <source>
        <dbReference type="SAM" id="Phobius"/>
    </source>
</evidence>